<organism evidence="1 2">
    <name type="scientific">Melia azedarach</name>
    <name type="common">Chinaberry tree</name>
    <dbReference type="NCBI Taxonomy" id="155640"/>
    <lineage>
        <taxon>Eukaryota</taxon>
        <taxon>Viridiplantae</taxon>
        <taxon>Streptophyta</taxon>
        <taxon>Embryophyta</taxon>
        <taxon>Tracheophyta</taxon>
        <taxon>Spermatophyta</taxon>
        <taxon>Magnoliopsida</taxon>
        <taxon>eudicotyledons</taxon>
        <taxon>Gunneridae</taxon>
        <taxon>Pentapetalae</taxon>
        <taxon>rosids</taxon>
        <taxon>malvids</taxon>
        <taxon>Sapindales</taxon>
        <taxon>Meliaceae</taxon>
        <taxon>Melia</taxon>
    </lineage>
</organism>
<keyword evidence="2" id="KW-1185">Reference proteome</keyword>
<gene>
    <name evidence="1" type="ORF">OWV82_005172</name>
</gene>
<evidence type="ECO:0000313" key="1">
    <source>
        <dbReference type="EMBL" id="KAJ4726472.1"/>
    </source>
</evidence>
<evidence type="ECO:0000313" key="2">
    <source>
        <dbReference type="Proteomes" id="UP001164539"/>
    </source>
</evidence>
<protein>
    <submittedName>
        <fullName evidence="1">Uncharacterized protein</fullName>
    </submittedName>
</protein>
<comment type="caution">
    <text evidence="1">The sequence shown here is derived from an EMBL/GenBank/DDBJ whole genome shotgun (WGS) entry which is preliminary data.</text>
</comment>
<reference evidence="1 2" key="1">
    <citation type="journal article" date="2023" name="Science">
        <title>Complex scaffold remodeling in plant triterpene biosynthesis.</title>
        <authorList>
            <person name="De La Pena R."/>
            <person name="Hodgson H."/>
            <person name="Liu J.C."/>
            <person name="Stephenson M.J."/>
            <person name="Martin A.C."/>
            <person name="Owen C."/>
            <person name="Harkess A."/>
            <person name="Leebens-Mack J."/>
            <person name="Jimenez L.E."/>
            <person name="Osbourn A."/>
            <person name="Sattely E.S."/>
        </authorList>
    </citation>
    <scope>NUCLEOTIDE SEQUENCE [LARGE SCALE GENOMIC DNA]</scope>
    <source>
        <strain evidence="2">cv. JPN11</strain>
        <tissue evidence="1">Leaf</tissue>
    </source>
</reference>
<dbReference type="Proteomes" id="UP001164539">
    <property type="component" value="Chromosome 2"/>
</dbReference>
<proteinExistence type="predicted"/>
<name>A0ACC1YRW9_MELAZ</name>
<dbReference type="EMBL" id="CM051395">
    <property type="protein sequence ID" value="KAJ4726472.1"/>
    <property type="molecule type" value="Genomic_DNA"/>
</dbReference>
<sequence length="107" mass="11976">MEISMAISEVSSPVTSLESTESSCSRTSSTCSVQMVSKSVSDRLLGKFVDALQYDFDYAQSGLWSPPVPRKVYLNSPGKICSEDEMFTKLKKAKKACRWRIFCLNVF</sequence>
<accession>A0ACC1YRW9</accession>